<dbReference type="PANTHER" id="PTHR11692:SF0">
    <property type="entry name" value="BIFUNCTIONAL PURINE BIOSYNTHESIS PROTEIN ATIC"/>
    <property type="match status" value="1"/>
</dbReference>
<dbReference type="Pfam" id="PF01808">
    <property type="entry name" value="AICARFT_IMPCHas"/>
    <property type="match status" value="1"/>
</dbReference>
<keyword evidence="4" id="KW-0511">Multifunctional enzyme</keyword>
<dbReference type="GO" id="GO:0004643">
    <property type="term" value="F:phosphoribosylaminoimidazolecarboxamide formyltransferase activity"/>
    <property type="evidence" value="ECO:0007669"/>
    <property type="project" value="InterPro"/>
</dbReference>
<proteinExistence type="predicted"/>
<dbReference type="SMART" id="SM00798">
    <property type="entry name" value="AICARFT_IMPCHas"/>
    <property type="match status" value="1"/>
</dbReference>
<dbReference type="FunFam" id="3.40.140.20:FF:000001">
    <property type="entry name" value="Bifunctional purine biosynthesis protein PurH"/>
    <property type="match status" value="1"/>
</dbReference>
<dbReference type="EMBL" id="DXEZ01000192">
    <property type="protein sequence ID" value="HIX54726.1"/>
    <property type="molecule type" value="Genomic_DNA"/>
</dbReference>
<accession>A0A9D1W8R0</accession>
<keyword evidence="2" id="KW-0658">Purine biosynthesis</keyword>
<dbReference type="GO" id="GO:0006189">
    <property type="term" value="P:'de novo' IMP biosynthetic process"/>
    <property type="evidence" value="ECO:0007669"/>
    <property type="project" value="TreeGrafter"/>
</dbReference>
<dbReference type="PANTHER" id="PTHR11692">
    <property type="entry name" value="BIFUNCTIONAL PURINE BIOSYNTHESIS PROTEIN PURH"/>
    <property type="match status" value="1"/>
</dbReference>
<dbReference type="Gene3D" id="3.40.140.20">
    <property type="match status" value="2"/>
</dbReference>
<reference evidence="5" key="2">
    <citation type="submission" date="2021-04" db="EMBL/GenBank/DDBJ databases">
        <authorList>
            <person name="Gilroy R."/>
        </authorList>
    </citation>
    <scope>NUCLEOTIDE SEQUENCE</scope>
    <source>
        <strain evidence="5">1719</strain>
    </source>
</reference>
<sequence length="230" mass="25217">AENVLQAWNKALECDPVSAFGGILITNTQVDKDTALEINKLFFEVLIAPEYTEDALEVLTEKKNRIILRRKDHELSKKQYKSLLNGVIEQDKDLVIEGEDQMEVVSETRPTSAQLEDLLFANKVVKHTKSNAIVLAAGGQLFASGVGQTSRVDALKQAIEKARSFNFDLSKAVMASDAFFPFPDCVEIAAEAGIKAVVQPGGSIKDKLSIEMANQKGVAMVTTGVRHFKH</sequence>
<name>A0A9D1W8R0_9SPHI</name>
<dbReference type="InterPro" id="IPR016193">
    <property type="entry name" value="Cytidine_deaminase-like"/>
</dbReference>
<protein>
    <submittedName>
        <fullName evidence="5">Bifunctional phosphoribosylaminoimidazolecarboxamide formyltransferase/IMP cyclohydrolase PurH</fullName>
    </submittedName>
</protein>
<dbReference type="GO" id="GO:0003937">
    <property type="term" value="F:IMP cyclohydrolase activity"/>
    <property type="evidence" value="ECO:0007669"/>
    <property type="project" value="InterPro"/>
</dbReference>
<feature type="non-terminal residue" evidence="5">
    <location>
        <position position="1"/>
    </location>
</feature>
<dbReference type="AlphaFoldDB" id="A0A9D1W8R0"/>
<dbReference type="GO" id="GO:0005829">
    <property type="term" value="C:cytosol"/>
    <property type="evidence" value="ECO:0007669"/>
    <property type="project" value="TreeGrafter"/>
</dbReference>
<keyword evidence="1" id="KW-0808">Transferase</keyword>
<evidence type="ECO:0000256" key="3">
    <source>
        <dbReference type="ARBA" id="ARBA00022801"/>
    </source>
</evidence>
<evidence type="ECO:0000256" key="4">
    <source>
        <dbReference type="ARBA" id="ARBA00023268"/>
    </source>
</evidence>
<dbReference type="SUPFAM" id="SSF53927">
    <property type="entry name" value="Cytidine deaminase-like"/>
    <property type="match status" value="1"/>
</dbReference>
<evidence type="ECO:0000256" key="2">
    <source>
        <dbReference type="ARBA" id="ARBA00022755"/>
    </source>
</evidence>
<dbReference type="InterPro" id="IPR024051">
    <property type="entry name" value="AICAR_Tfase_dup_dom_sf"/>
</dbReference>
<evidence type="ECO:0000313" key="6">
    <source>
        <dbReference type="Proteomes" id="UP000824156"/>
    </source>
</evidence>
<dbReference type="InterPro" id="IPR002695">
    <property type="entry name" value="PurH-like"/>
</dbReference>
<comment type="caution">
    <text evidence="5">The sequence shown here is derived from an EMBL/GenBank/DDBJ whole genome shotgun (WGS) entry which is preliminary data.</text>
</comment>
<keyword evidence="3" id="KW-0378">Hydrolase</keyword>
<organism evidence="5 6">
    <name type="scientific">Candidatus Sphingobacterium stercoripullorum</name>
    <dbReference type="NCBI Taxonomy" id="2838759"/>
    <lineage>
        <taxon>Bacteria</taxon>
        <taxon>Pseudomonadati</taxon>
        <taxon>Bacteroidota</taxon>
        <taxon>Sphingobacteriia</taxon>
        <taxon>Sphingobacteriales</taxon>
        <taxon>Sphingobacteriaceae</taxon>
        <taxon>Sphingobacterium</taxon>
    </lineage>
</organism>
<evidence type="ECO:0000313" key="5">
    <source>
        <dbReference type="EMBL" id="HIX54726.1"/>
    </source>
</evidence>
<evidence type="ECO:0000256" key="1">
    <source>
        <dbReference type="ARBA" id="ARBA00022679"/>
    </source>
</evidence>
<reference evidence="5" key="1">
    <citation type="journal article" date="2021" name="PeerJ">
        <title>Extensive microbial diversity within the chicken gut microbiome revealed by metagenomics and culture.</title>
        <authorList>
            <person name="Gilroy R."/>
            <person name="Ravi A."/>
            <person name="Getino M."/>
            <person name="Pursley I."/>
            <person name="Horton D.L."/>
            <person name="Alikhan N.F."/>
            <person name="Baker D."/>
            <person name="Gharbi K."/>
            <person name="Hall N."/>
            <person name="Watson M."/>
            <person name="Adriaenssens E.M."/>
            <person name="Foster-Nyarko E."/>
            <person name="Jarju S."/>
            <person name="Secka A."/>
            <person name="Antonio M."/>
            <person name="Oren A."/>
            <person name="Chaudhuri R.R."/>
            <person name="La Ragione R."/>
            <person name="Hildebrand F."/>
            <person name="Pallen M.J."/>
        </authorList>
    </citation>
    <scope>NUCLEOTIDE SEQUENCE</scope>
    <source>
        <strain evidence="5">1719</strain>
    </source>
</reference>
<dbReference type="Proteomes" id="UP000824156">
    <property type="component" value="Unassembled WGS sequence"/>
</dbReference>
<gene>
    <name evidence="5" type="ORF">H9853_06850</name>
</gene>